<evidence type="ECO:0000313" key="2">
    <source>
        <dbReference type="EMBL" id="KAK7200756.1"/>
    </source>
</evidence>
<feature type="region of interest" description="Disordered" evidence="1">
    <location>
        <begin position="806"/>
        <end position="857"/>
    </location>
</feature>
<sequence>MNASSLLLTPSAQQRGGSVAASSPLSSSSPFLVDAVPCDAALQRLLSARVAAEEQLSSYSLQQAYRGLLYGVRAATLTLKGDAGQESAVSIAADAGAAVTDTSVLRGWQVVLYRMAVAATRSAAELECVVFLSTRILCDAASAHGEGNERPCCTREWTQALLRGLPLNVAVGGDASGAEMDVRFTRLTQANRRYQLGFLLILSNTLRMLATGRVDGQRLCAEHADLFAGVARDTVPSIARCVEASMRDGAQHGAAALPSRLTVSLNDLVVHSVYWLATDVLAAHVDAEADAAGAAANRPRPQRKRPLVLDRDQPSCLWECVALVRNALRRGLAWLGEEGRSGSVQPPSPPSTTALLSAVSQQLENVFVHILKHQELLQNALLNARREFGGASSQNTRTLTEAAYASTLQMCFLVRSITGVWVAVHGGLGLASTSADLVLSSSKDVLMLMASALLRVPTVEAATEAERGSFLATDATLSACLALVAAAPTAAMQAELWATDSNVTREIHALLVQRALRYRDERVLKLAALLSRAVLDAAASDGALAGFAADSSDQLLELLETEDDAASRCVGELLCVAILERPYRLIPALFRLLRHGSAAARRHVLELLSSLPDLISGTPSAQETVETAAAPPLPPPLGDAASASSDRRRNVLRLLAENLLLQLQDEELCVRLLSSSLFAKVHPDDVLVPLLNLCVQRDTSGRQQSAALSALTAVLTAHTDSAATYLLLLQCGYECHTAATAASASHTTSDGNVAISTTEAGEAGDERAPRRLPPPPPPGEVVLRRPTPQTPGDILSQALLYSADDAAAEAAPDTPEDAAAAPTGTRDATRGAAPRVRGASLEDADAPAADAHGGVGTQRRRAAQLHSALLTLTDRWVRAAACEWTRDQHSLPVFRFLAQQAGLDVVGSSAAVSVAEGAAGVCELRVQWAMKYALRLTATLTGLPTASSASLRVAHLSALWDTFFVDVTGASGSSRDAWSAVVHATAAGGAQTSSQLHAGLLPLLCLRSCAPGTFATAEEGETGRRRVEGADADVVHRLWRVLWRAVTLHGTSSTGFFAVYPDVQRVALEVLCRFPARRFFDAWSEWVSWRASTATPTCPATAAPAEHDGALSPPMLFGYRVYLFAVASYVATAGVATPAQRRRESQEMTAVEGLLNSREENDLQAVLDFRLPLERLVQTILPQWLMEEEDDAEQQQQQQQQGGPSTHDRAAEAMKQRLCAAAVDAAGVVGAAALSAATSPTDSHTGLESLSHNLLATPLSGVVQAYRNTESGSLTTAEMQRAGAREVETSWTAELTRLQLALRIHQCLLRTVSLHPTNAPELLLRWFGRYLRLLVELANAGCRSEIGRGEHGCRAAIYACGLVFQAVLLARKVDPVGAASGASATSDRSLLSRLGWEEREALVDFSVGCVRFAASAGVQSVGVRLLSAVLVAAPELFLDMEAARSSSATPRATVRISDATSAVADAQQRPLSSAASALQSIALMHTDRPTRVLAAEVTQMLAKAAAASATS</sequence>
<feature type="region of interest" description="Disordered" evidence="1">
    <location>
        <begin position="760"/>
        <end position="789"/>
    </location>
</feature>
<accession>A0AAW0F5P7</accession>
<dbReference type="InterPro" id="IPR016024">
    <property type="entry name" value="ARM-type_fold"/>
</dbReference>
<proteinExistence type="predicted"/>
<dbReference type="PANTHER" id="PTHR37743:SF1">
    <property type="entry name" value="ARM REPEAT SUPERFAMILY PROTEIN"/>
    <property type="match status" value="1"/>
</dbReference>
<keyword evidence="3" id="KW-1185">Reference proteome</keyword>
<evidence type="ECO:0000256" key="1">
    <source>
        <dbReference type="SAM" id="MobiDB-lite"/>
    </source>
</evidence>
<evidence type="ECO:0000313" key="3">
    <source>
        <dbReference type="Proteomes" id="UP001430356"/>
    </source>
</evidence>
<feature type="compositionally biased region" description="Low complexity" evidence="1">
    <location>
        <begin position="806"/>
        <end position="823"/>
    </location>
</feature>
<feature type="region of interest" description="Disordered" evidence="1">
    <location>
        <begin position="620"/>
        <end position="642"/>
    </location>
</feature>
<dbReference type="EMBL" id="JAECZO010000008">
    <property type="protein sequence ID" value="KAK7200756.1"/>
    <property type="molecule type" value="Genomic_DNA"/>
</dbReference>
<name>A0AAW0F5P7_9TRYP</name>
<gene>
    <name evidence="2" type="ORF">NESM_000133800</name>
</gene>
<comment type="caution">
    <text evidence="2">The sequence shown here is derived from an EMBL/GenBank/DDBJ whole genome shotgun (WGS) entry which is preliminary data.</text>
</comment>
<reference evidence="2 3" key="1">
    <citation type="journal article" date="2021" name="MBio">
        <title>A New Model Trypanosomatid, Novymonas esmeraldas: Genomic Perception of Its 'Candidatus Pandoraea novymonadis' Endosymbiont.</title>
        <authorList>
            <person name="Zakharova A."/>
            <person name="Saura A."/>
            <person name="Butenko A."/>
            <person name="Podesvova L."/>
            <person name="Warmusova S."/>
            <person name="Kostygov A.Y."/>
            <person name="Nenarokova A."/>
            <person name="Lukes J."/>
            <person name="Opperdoes F.R."/>
            <person name="Yurchenko V."/>
        </authorList>
    </citation>
    <scope>NUCLEOTIDE SEQUENCE [LARGE SCALE GENOMIC DNA]</scope>
    <source>
        <strain evidence="2 3">E262AT.01</strain>
    </source>
</reference>
<dbReference type="PANTHER" id="PTHR37743">
    <property type="entry name" value="ARM REPEAT SUPERFAMILY PROTEIN"/>
    <property type="match status" value="1"/>
</dbReference>
<dbReference type="SUPFAM" id="SSF48371">
    <property type="entry name" value="ARM repeat"/>
    <property type="match status" value="1"/>
</dbReference>
<feature type="region of interest" description="Disordered" evidence="1">
    <location>
        <begin position="1188"/>
        <end position="1211"/>
    </location>
</feature>
<organism evidence="2 3">
    <name type="scientific">Novymonas esmeraldas</name>
    <dbReference type="NCBI Taxonomy" id="1808958"/>
    <lineage>
        <taxon>Eukaryota</taxon>
        <taxon>Discoba</taxon>
        <taxon>Euglenozoa</taxon>
        <taxon>Kinetoplastea</taxon>
        <taxon>Metakinetoplastina</taxon>
        <taxon>Trypanosomatida</taxon>
        <taxon>Trypanosomatidae</taxon>
        <taxon>Novymonas</taxon>
    </lineage>
</organism>
<dbReference type="Proteomes" id="UP001430356">
    <property type="component" value="Unassembled WGS sequence"/>
</dbReference>
<protein>
    <submittedName>
        <fullName evidence="2">Uncharacterized protein</fullName>
    </submittedName>
</protein>